<dbReference type="PROSITE" id="PS51257">
    <property type="entry name" value="PROKAR_LIPOPROTEIN"/>
    <property type="match status" value="1"/>
</dbReference>
<feature type="region of interest" description="Disordered" evidence="1">
    <location>
        <begin position="97"/>
        <end position="117"/>
    </location>
</feature>
<keyword evidence="3" id="KW-1185">Reference proteome</keyword>
<dbReference type="OrthoDB" id="8663148at2"/>
<proteinExistence type="predicted"/>
<dbReference type="Gene3D" id="3.40.190.10">
    <property type="entry name" value="Periplasmic binding protein-like II"/>
    <property type="match status" value="1"/>
</dbReference>
<name>A0A7K0DXW7_9NOCA</name>
<dbReference type="AlphaFoldDB" id="A0A7K0DXW7"/>
<evidence type="ECO:0000313" key="2">
    <source>
        <dbReference type="EMBL" id="MQY30387.1"/>
    </source>
</evidence>
<accession>A0A7K0DXW7</accession>
<organism evidence="2 3">
    <name type="scientific">Nocardia aurantia</name>
    <dbReference type="NCBI Taxonomy" id="2585199"/>
    <lineage>
        <taxon>Bacteria</taxon>
        <taxon>Bacillati</taxon>
        <taxon>Actinomycetota</taxon>
        <taxon>Actinomycetes</taxon>
        <taxon>Mycobacteriales</taxon>
        <taxon>Nocardiaceae</taxon>
        <taxon>Nocardia</taxon>
    </lineage>
</organism>
<evidence type="ECO:0000256" key="1">
    <source>
        <dbReference type="SAM" id="MobiDB-lite"/>
    </source>
</evidence>
<dbReference type="SUPFAM" id="SSF53850">
    <property type="entry name" value="Periplasmic binding protein-like II"/>
    <property type="match status" value="1"/>
</dbReference>
<reference evidence="2 3" key="1">
    <citation type="submission" date="2019-10" db="EMBL/GenBank/DDBJ databases">
        <title>Nocardia macrotermitis sp. nov. and Nocardia aurantia sp. nov., isolated from the gut of fungus growing-termite Macrotermes natalensis.</title>
        <authorList>
            <person name="Benndorf R."/>
            <person name="Schwitalla J."/>
            <person name="Martin K."/>
            <person name="De Beer W."/>
            <person name="Kaster A.-K."/>
            <person name="Vollmers J."/>
            <person name="Poulsen M."/>
            <person name="Beemelmanns C."/>
        </authorList>
    </citation>
    <scope>NUCLEOTIDE SEQUENCE [LARGE SCALE GENOMIC DNA]</scope>
    <source>
        <strain evidence="2 3">RB56</strain>
    </source>
</reference>
<dbReference type="EMBL" id="WEGI01000014">
    <property type="protein sequence ID" value="MQY30387.1"/>
    <property type="molecule type" value="Genomic_DNA"/>
</dbReference>
<evidence type="ECO:0000313" key="3">
    <source>
        <dbReference type="Proteomes" id="UP000431401"/>
    </source>
</evidence>
<dbReference type="Proteomes" id="UP000431401">
    <property type="component" value="Unassembled WGS sequence"/>
</dbReference>
<sequence>MVARRTILRAGVLAPILAGCAPGVLGTGATAIRVAVPWSGDELRAFRKVLAGLPRAAPGDAVIEVVPLGDEIDTALSARGHSAPEIVMLPTVGEVRSSPPGRLKPAPAGLWSTDGKNHGEDDKRLNYGKAWRKLLWPRGEPYAVPFKAAAKSLVWYDRTAFPGDPDAPRHWTVSDWPAHAVPGRALLALGAADGWVLADMFENILHSRSPYEYQVLQDASWAGEQRNWNIVPIYDAFVQLGSLWGAPGVFPGGVGRALTSQFPDAVRAVFEHRLAAMVAAPDFAAPIVRSAIERAHRSDDEVGVTWFPASAPGMDAPRLGGGDVMVMTEKAGPAAEDLVRRLAVPQAAASWVQNPGGFLVPRRDTEPLPDWKVLKDIAAHLNEWAAFGLADVMGAAGRRNGLWHVLTDLLKAVGTGSHPEKAAQQAVDGMIAAEKRLR</sequence>
<evidence type="ECO:0008006" key="4">
    <source>
        <dbReference type="Google" id="ProtNLM"/>
    </source>
</evidence>
<gene>
    <name evidence="2" type="ORF">NRB56_59890</name>
</gene>
<dbReference type="RefSeq" id="WP_153347688.1">
    <property type="nucleotide sequence ID" value="NZ_WEGI01000014.1"/>
</dbReference>
<protein>
    <recommendedName>
        <fullName evidence="4">ABC transporter substrate-binding protein</fullName>
    </recommendedName>
</protein>
<comment type="caution">
    <text evidence="2">The sequence shown here is derived from an EMBL/GenBank/DDBJ whole genome shotgun (WGS) entry which is preliminary data.</text>
</comment>